<evidence type="ECO:0000313" key="1">
    <source>
        <dbReference type="EMBL" id="MCX4232053.1"/>
    </source>
</evidence>
<evidence type="ECO:0000313" key="2">
    <source>
        <dbReference type="Proteomes" id="UP001165590"/>
    </source>
</evidence>
<keyword evidence="2" id="KW-1185">Reference proteome</keyword>
<name>A0ABT3UXK4_9ACTN</name>
<accession>A0ABT3UXK4</accession>
<dbReference type="RefSeq" id="WP_267025156.1">
    <property type="nucleotide sequence ID" value="NZ_JAIFZO010000002.1"/>
</dbReference>
<protein>
    <submittedName>
        <fullName evidence="1">Uncharacterized protein</fullName>
    </submittedName>
</protein>
<gene>
    <name evidence="1" type="ORF">K3769_04505</name>
</gene>
<reference evidence="1" key="1">
    <citation type="journal article" date="2022" name="bioRxiv">
        <title>Discovery and biosynthetic assessment of Streptomyces ortus sp nov. isolated from a deep-sea sponge.</title>
        <authorList>
            <person name="Williams S.E."/>
        </authorList>
    </citation>
    <scope>NUCLEOTIDE SEQUENCE</scope>
    <source>
        <strain evidence="1">A15ISP2-DRY2</strain>
    </source>
</reference>
<sequence>MSPLALFNADLAAKTPLARLRRERTTVAEASAAALADLFGDTFSRALYRETTYQVPDSERQTCPTHQDWRADCIDLHVDRPARSAAA</sequence>
<proteinExistence type="predicted"/>
<organism evidence="1 2">
    <name type="scientific">Streptomyces ortus</name>
    <dbReference type="NCBI Taxonomy" id="2867268"/>
    <lineage>
        <taxon>Bacteria</taxon>
        <taxon>Bacillati</taxon>
        <taxon>Actinomycetota</taxon>
        <taxon>Actinomycetes</taxon>
        <taxon>Kitasatosporales</taxon>
        <taxon>Streptomycetaceae</taxon>
        <taxon>Streptomyces</taxon>
    </lineage>
</organism>
<dbReference type="Proteomes" id="UP001165590">
    <property type="component" value="Unassembled WGS sequence"/>
</dbReference>
<dbReference type="EMBL" id="JAIFZO010000002">
    <property type="protein sequence ID" value="MCX4232053.1"/>
    <property type="molecule type" value="Genomic_DNA"/>
</dbReference>
<comment type="caution">
    <text evidence="1">The sequence shown here is derived from an EMBL/GenBank/DDBJ whole genome shotgun (WGS) entry which is preliminary data.</text>
</comment>